<comment type="caution">
    <text evidence="1">The sequence shown here is derived from an EMBL/GenBank/DDBJ whole genome shotgun (WGS) entry which is preliminary data.</text>
</comment>
<sequence>MVNANNSEQEGKYDILQNAAGEILIIIKYHQGGPENPRFVYDGGSSALLYRSRESAIMLDNINEKARMPLKSVSELLIVEIEDDDVAREYKVPVRHIQNLDKFI</sequence>
<proteinExistence type="predicted"/>
<dbReference type="AlphaFoldDB" id="A0A9D1M3Q8"/>
<evidence type="ECO:0000313" key="2">
    <source>
        <dbReference type="Proteomes" id="UP000824107"/>
    </source>
</evidence>
<reference evidence="1" key="1">
    <citation type="submission" date="2020-10" db="EMBL/GenBank/DDBJ databases">
        <authorList>
            <person name="Gilroy R."/>
        </authorList>
    </citation>
    <scope>NUCLEOTIDE SEQUENCE</scope>
    <source>
        <strain evidence="1">ChiW3-316</strain>
    </source>
</reference>
<evidence type="ECO:0000313" key="1">
    <source>
        <dbReference type="EMBL" id="HIU53084.1"/>
    </source>
</evidence>
<dbReference type="Proteomes" id="UP000824107">
    <property type="component" value="Unassembled WGS sequence"/>
</dbReference>
<gene>
    <name evidence="1" type="ORF">IAD20_03275</name>
</gene>
<accession>A0A9D1M3Q8</accession>
<dbReference type="EMBL" id="DVNC01000022">
    <property type="protein sequence ID" value="HIU53084.1"/>
    <property type="molecule type" value="Genomic_DNA"/>
</dbReference>
<name>A0A9D1M3Q8_9PROT</name>
<protein>
    <submittedName>
        <fullName evidence="1">Uncharacterized protein</fullName>
    </submittedName>
</protein>
<reference evidence="1" key="2">
    <citation type="journal article" date="2021" name="PeerJ">
        <title>Extensive microbial diversity within the chicken gut microbiome revealed by metagenomics and culture.</title>
        <authorList>
            <person name="Gilroy R."/>
            <person name="Ravi A."/>
            <person name="Getino M."/>
            <person name="Pursley I."/>
            <person name="Horton D.L."/>
            <person name="Alikhan N.F."/>
            <person name="Baker D."/>
            <person name="Gharbi K."/>
            <person name="Hall N."/>
            <person name="Watson M."/>
            <person name="Adriaenssens E.M."/>
            <person name="Foster-Nyarko E."/>
            <person name="Jarju S."/>
            <person name="Secka A."/>
            <person name="Antonio M."/>
            <person name="Oren A."/>
            <person name="Chaudhuri R.R."/>
            <person name="La Ragione R."/>
            <person name="Hildebrand F."/>
            <person name="Pallen M.J."/>
        </authorList>
    </citation>
    <scope>NUCLEOTIDE SEQUENCE</scope>
    <source>
        <strain evidence="1">ChiW3-316</strain>
    </source>
</reference>
<organism evidence="1 2">
    <name type="scientific">Candidatus Scatocola faecipullorum</name>
    <dbReference type="NCBI Taxonomy" id="2840917"/>
    <lineage>
        <taxon>Bacteria</taxon>
        <taxon>Pseudomonadati</taxon>
        <taxon>Pseudomonadota</taxon>
        <taxon>Alphaproteobacteria</taxon>
        <taxon>Rhodospirillales</taxon>
        <taxon>Rhodospirillaceae</taxon>
        <taxon>Rhodospirillaceae incertae sedis</taxon>
        <taxon>Candidatus Scatocola</taxon>
    </lineage>
</organism>